<accession>A0ACC6PJN3</accession>
<organism evidence="1 2">
    <name type="scientific">Saccharibacillus sacchari</name>
    <dbReference type="NCBI Taxonomy" id="456493"/>
    <lineage>
        <taxon>Bacteria</taxon>
        <taxon>Bacillati</taxon>
        <taxon>Bacillota</taxon>
        <taxon>Bacilli</taxon>
        <taxon>Bacillales</taxon>
        <taxon>Paenibacillaceae</taxon>
        <taxon>Saccharibacillus</taxon>
    </lineage>
</organism>
<proteinExistence type="predicted"/>
<dbReference type="Proteomes" id="UP001380953">
    <property type="component" value="Unassembled WGS sequence"/>
</dbReference>
<gene>
    <name evidence="1" type="ORF">WKI47_24530</name>
</gene>
<comment type="caution">
    <text evidence="1">The sequence shown here is derived from an EMBL/GenBank/DDBJ whole genome shotgun (WGS) entry which is preliminary data.</text>
</comment>
<evidence type="ECO:0000313" key="2">
    <source>
        <dbReference type="Proteomes" id="UP001380953"/>
    </source>
</evidence>
<dbReference type="EMBL" id="JBBKAR010000061">
    <property type="protein sequence ID" value="MEJ8307088.1"/>
    <property type="molecule type" value="Genomic_DNA"/>
</dbReference>
<keyword evidence="2" id="KW-1185">Reference proteome</keyword>
<name>A0ACC6PJN3_9BACL</name>
<reference evidence="1" key="1">
    <citation type="submission" date="2024-03" db="EMBL/GenBank/DDBJ databases">
        <title>Whole genome sequecning of epiphytes from Marcgravia umbellata leaves.</title>
        <authorList>
            <person name="Kumar G."/>
            <person name="Savka M.A."/>
        </authorList>
    </citation>
    <scope>NUCLEOTIDE SEQUENCE</scope>
    <source>
        <strain evidence="1">RIT_BL5</strain>
    </source>
</reference>
<sequence length="346" mass="39106">MTILATQKLIKQMTADQRPDRIIIEAYMNVIVKHGDIEDAKALFELWTALPEDYTNELLLRGIGAHGDAGLAQRLYAYSIERGVLKTGLPDETLLTLGYMGVEAATEQLLQMVSINDWHVSANACLGLLHLSCASYEEEIREMLKASFGEALFKEFLPALAHKVADRSIVPELFEWGEKTASVDCNAGLILGIACFGAEEKETIRRILWSPNWEAHGKGTGTGYWSCIAMQHVGLTFAEMVEDVKKLGEQAGAERDLEYRLDVLETLMVHRLTHSYNPIRFMKNSEETTIEWYKALFDWQPEEPGKYGGITDLILKRLPEEDGLLGRYYELERKLEIAIMQDMGKE</sequence>
<protein>
    <submittedName>
        <fullName evidence="1">Uncharacterized protein</fullName>
    </submittedName>
</protein>
<evidence type="ECO:0000313" key="1">
    <source>
        <dbReference type="EMBL" id="MEJ8307088.1"/>
    </source>
</evidence>